<dbReference type="RefSeq" id="XP_028479158.1">
    <property type="nucleotide sequence ID" value="XM_028620186.1"/>
</dbReference>
<sequence length="208" mass="24230">MGYDYPCRCGCGNWYLYESARNQHEIDNEYYCAPCCRKFMNYNNIQQHLNSRLHRGQNVLCPFCKRGFTTATGLTHHLERNSCPKADIGRDKLYNFIRNKDPEGVFSKKLIGYGGTEQWTATDKAWNGSAWECYLCNRTFRTSRSLNQHLNSPIHQHALYHCPKCHQDFTTLAAVINHFESESCGFTRFQRVQDSMADLISSTRRLTF</sequence>
<accession>A0A427Y5K5</accession>
<dbReference type="GO" id="GO:0000977">
    <property type="term" value="F:RNA polymerase II transcription regulatory region sequence-specific DNA binding"/>
    <property type="evidence" value="ECO:0007669"/>
    <property type="project" value="TreeGrafter"/>
</dbReference>
<dbReference type="SMART" id="SM00355">
    <property type="entry name" value="ZnF_C2H2"/>
    <property type="match status" value="4"/>
</dbReference>
<evidence type="ECO:0000256" key="2">
    <source>
        <dbReference type="ARBA" id="ARBA00022737"/>
    </source>
</evidence>
<dbReference type="STRING" id="105984.A0A427Y5K5"/>
<reference evidence="7 8" key="1">
    <citation type="submission" date="2018-11" db="EMBL/GenBank/DDBJ databases">
        <title>Genome sequence of Apiotrichum porosum DSM 27194.</title>
        <authorList>
            <person name="Aliyu H."/>
            <person name="Gorte O."/>
            <person name="Ochsenreither K."/>
        </authorList>
    </citation>
    <scope>NUCLEOTIDE SEQUENCE [LARGE SCALE GENOMIC DNA]</scope>
    <source>
        <strain evidence="7 8">DSM 27194</strain>
    </source>
</reference>
<dbReference type="PANTHER" id="PTHR24409">
    <property type="entry name" value="ZINC FINGER PROTEIN 142"/>
    <property type="match status" value="1"/>
</dbReference>
<keyword evidence="1" id="KW-0479">Metal-binding</keyword>
<dbReference type="PROSITE" id="PS50157">
    <property type="entry name" value="ZINC_FINGER_C2H2_2"/>
    <property type="match status" value="2"/>
</dbReference>
<keyword evidence="4" id="KW-0862">Zinc</keyword>
<dbReference type="InterPro" id="IPR013087">
    <property type="entry name" value="Znf_C2H2_type"/>
</dbReference>
<name>A0A427Y5K5_9TREE</name>
<protein>
    <recommendedName>
        <fullName evidence="6">C2H2-type domain-containing protein</fullName>
    </recommendedName>
</protein>
<evidence type="ECO:0000256" key="5">
    <source>
        <dbReference type="PROSITE-ProRule" id="PRU00042"/>
    </source>
</evidence>
<proteinExistence type="predicted"/>
<keyword evidence="2" id="KW-0677">Repeat</keyword>
<dbReference type="Pfam" id="PF12874">
    <property type="entry name" value="zf-met"/>
    <property type="match status" value="2"/>
</dbReference>
<dbReference type="Proteomes" id="UP000279236">
    <property type="component" value="Unassembled WGS sequence"/>
</dbReference>
<dbReference type="EMBL" id="RSCE01000002">
    <property type="protein sequence ID" value="RSH86373.1"/>
    <property type="molecule type" value="Genomic_DNA"/>
</dbReference>
<keyword evidence="3 5" id="KW-0863">Zinc-finger</keyword>
<evidence type="ECO:0000313" key="8">
    <source>
        <dbReference type="Proteomes" id="UP000279236"/>
    </source>
</evidence>
<feature type="domain" description="C2H2-type" evidence="6">
    <location>
        <begin position="30"/>
        <end position="59"/>
    </location>
</feature>
<organism evidence="7 8">
    <name type="scientific">Apiotrichum porosum</name>
    <dbReference type="NCBI Taxonomy" id="105984"/>
    <lineage>
        <taxon>Eukaryota</taxon>
        <taxon>Fungi</taxon>
        <taxon>Dikarya</taxon>
        <taxon>Basidiomycota</taxon>
        <taxon>Agaricomycotina</taxon>
        <taxon>Tremellomycetes</taxon>
        <taxon>Trichosporonales</taxon>
        <taxon>Trichosporonaceae</taxon>
        <taxon>Apiotrichum</taxon>
    </lineage>
</organism>
<feature type="domain" description="C2H2-type" evidence="6">
    <location>
        <begin position="131"/>
        <end position="155"/>
    </location>
</feature>
<evidence type="ECO:0000256" key="1">
    <source>
        <dbReference type="ARBA" id="ARBA00022723"/>
    </source>
</evidence>
<dbReference type="GO" id="GO:0008270">
    <property type="term" value="F:zinc ion binding"/>
    <property type="evidence" value="ECO:0007669"/>
    <property type="project" value="UniProtKB-KW"/>
</dbReference>
<dbReference type="OrthoDB" id="6077919at2759"/>
<dbReference type="SUPFAM" id="SSF57667">
    <property type="entry name" value="beta-beta-alpha zinc fingers"/>
    <property type="match status" value="1"/>
</dbReference>
<evidence type="ECO:0000313" key="7">
    <source>
        <dbReference type="EMBL" id="RSH86373.1"/>
    </source>
</evidence>
<dbReference type="PANTHER" id="PTHR24409:SF356">
    <property type="entry name" value="C2H2 FINGER DOMAIN TRANSCRIPTION FACTOR (EUROFUNG)"/>
    <property type="match status" value="1"/>
</dbReference>
<dbReference type="Gene3D" id="3.30.160.60">
    <property type="entry name" value="Classic Zinc Finger"/>
    <property type="match status" value="2"/>
</dbReference>
<evidence type="ECO:0000256" key="4">
    <source>
        <dbReference type="ARBA" id="ARBA00022833"/>
    </source>
</evidence>
<evidence type="ECO:0000256" key="3">
    <source>
        <dbReference type="ARBA" id="ARBA00022771"/>
    </source>
</evidence>
<gene>
    <name evidence="7" type="ORF">EHS24_004623</name>
</gene>
<comment type="caution">
    <text evidence="7">The sequence shown here is derived from an EMBL/GenBank/DDBJ whole genome shotgun (WGS) entry which is preliminary data.</text>
</comment>
<keyword evidence="8" id="KW-1185">Reference proteome</keyword>
<dbReference type="InterPro" id="IPR036236">
    <property type="entry name" value="Znf_C2H2_sf"/>
</dbReference>
<dbReference type="AlphaFoldDB" id="A0A427Y5K5"/>
<dbReference type="GO" id="GO:0000981">
    <property type="term" value="F:DNA-binding transcription factor activity, RNA polymerase II-specific"/>
    <property type="evidence" value="ECO:0007669"/>
    <property type="project" value="TreeGrafter"/>
</dbReference>
<dbReference type="PROSITE" id="PS00028">
    <property type="entry name" value="ZINC_FINGER_C2H2_1"/>
    <property type="match status" value="2"/>
</dbReference>
<dbReference type="GO" id="GO:0005634">
    <property type="term" value="C:nucleus"/>
    <property type="evidence" value="ECO:0007669"/>
    <property type="project" value="TreeGrafter"/>
</dbReference>
<evidence type="ECO:0000259" key="6">
    <source>
        <dbReference type="PROSITE" id="PS50157"/>
    </source>
</evidence>
<dbReference type="GeneID" id="39589166"/>